<name>A0A8J2HBJ6_COTCN</name>
<evidence type="ECO:0000256" key="6">
    <source>
        <dbReference type="SAM" id="SignalP"/>
    </source>
</evidence>
<proteinExistence type="predicted"/>
<evidence type="ECO:0000313" key="8">
    <source>
        <dbReference type="EMBL" id="CAG5092276.1"/>
    </source>
</evidence>
<dbReference type="GO" id="GO:0005794">
    <property type="term" value="C:Golgi apparatus"/>
    <property type="evidence" value="ECO:0007669"/>
    <property type="project" value="TreeGrafter"/>
</dbReference>
<dbReference type="Proteomes" id="UP000786811">
    <property type="component" value="Unassembled WGS sequence"/>
</dbReference>
<dbReference type="AlphaFoldDB" id="A0A8J2HBJ6"/>
<dbReference type="PANTHER" id="PTHR13024">
    <property type="entry name" value="MICROSOMAL TRIGLYCERIDE TRANSFER PROTEIN, LARGE SUBUNIT"/>
    <property type="match status" value="1"/>
</dbReference>
<keyword evidence="3 6" id="KW-0732">Signal</keyword>
<evidence type="ECO:0000256" key="2">
    <source>
        <dbReference type="ARBA" id="ARBA00022448"/>
    </source>
</evidence>
<dbReference type="SUPFAM" id="SSF48431">
    <property type="entry name" value="Lipovitellin-phosvitin complex, superhelical domain"/>
    <property type="match status" value="1"/>
</dbReference>
<feature type="domain" description="Vitellogenin" evidence="7">
    <location>
        <begin position="35"/>
        <end position="645"/>
    </location>
</feature>
<dbReference type="SMART" id="SM00638">
    <property type="entry name" value="LPD_N"/>
    <property type="match status" value="1"/>
</dbReference>
<dbReference type="PANTHER" id="PTHR13024:SF0">
    <property type="entry name" value="MICROSOMAL TRIACYLGLYCEROL TRANSFER PROTEIN"/>
    <property type="match status" value="1"/>
</dbReference>
<sequence>MAVPKRRTSLFLVCLVFFGSNCQTAPAVVGGGQGWKLGNGLKYQLTTTILSRESGIGTKDVGFMFSGNLIVNAIWQDPNDQDNCLLAIELSEPQLWIKSRKAPEPEGFVEHKSKLDDVSLKPIYALWKHGVIKKLYAGQDETRSSLNLKRGLASLLQYRVLDGDYLEQDASGKCNVTYESTGPNSVRKTKKFCEQDLNVKKEHPSPIMGVDVLSSRVADYKFNSAVLPIAVEEFEQHEVTLRVKPEIGATVTSQRILKEVPGNNVVKKVNAASVKEAMAHLQPGFREVPIGLELEAVSCPESGCVTLEKLIEENREALETSSLGTAKSAAAFLKLIPLVRESTAEDLVKILKSPKYFTLKPQLLDLLGSASTPATHQAAMKVLRSDDSGEETERYLWALSVSPHPYPDIIKAVLKKSEETLQNDKVSETYALTAGAMARQLNDPIITESVRISLEVGLDTCNSDECRQKFLRALRNLQSKGSIPVLLDLAVNGTKSTSIAAWLAIKSLGTITSEVKIAATRAFYQIGPKRDSSVRTIAADVLLENDPAIEELRGFLEYLSLQDPMFEVRRYLSLRLDQLAEKSPEFNDKLQAALALEAWRLKNYNVLAHKGLSTAFTRPFLKSSASNGSLVTVQEVNSGLLKRGIVDVVMQTATDEQALFSLGLFAGGLGSFISSNDESEEYELATAGMELDFLGVGIRPFVFFTGQSELMGHVWSGTASDRTPAFQAIANLHRHREMAALASGFVAEIEIEGAVSFDLAGQIQLSLWSRTAQSLVEMVAGIAVRGGSKVRSEFVQSSAEFAVTVEPKLELSTDVDFSGPVSLCMRLMQPETAVKHQVYKIERIPGSRHKLRKTKRSVVPSPARSYLLNRKNNEMCSKVFS</sequence>
<evidence type="ECO:0000256" key="4">
    <source>
        <dbReference type="ARBA" id="ARBA00022824"/>
    </source>
</evidence>
<keyword evidence="4" id="KW-0256">Endoplasmic reticulum</keyword>
<dbReference type="Pfam" id="PF01347">
    <property type="entry name" value="Vitellogenin_N"/>
    <property type="match status" value="1"/>
</dbReference>
<dbReference type="SUPFAM" id="SSF56968">
    <property type="entry name" value="Lipovitellin-phosvitin complex, beta-sheet shell regions"/>
    <property type="match status" value="1"/>
</dbReference>
<dbReference type="InterPro" id="IPR011030">
    <property type="entry name" value="Lipovitellin_superhlx_dom"/>
</dbReference>
<comment type="caution">
    <text evidence="5">Lacks conserved residue(s) required for the propagation of feature annotation.</text>
</comment>
<dbReference type="GO" id="GO:0005548">
    <property type="term" value="F:phospholipid transporter activity"/>
    <property type="evidence" value="ECO:0007669"/>
    <property type="project" value="InterPro"/>
</dbReference>
<dbReference type="GO" id="GO:0042157">
    <property type="term" value="P:lipoprotein metabolic process"/>
    <property type="evidence" value="ECO:0007669"/>
    <property type="project" value="TreeGrafter"/>
</dbReference>
<feature type="chain" id="PRO_5035164842" evidence="6">
    <location>
        <begin position="25"/>
        <end position="881"/>
    </location>
</feature>
<dbReference type="GO" id="GO:0016323">
    <property type="term" value="C:basolateral plasma membrane"/>
    <property type="evidence" value="ECO:0007669"/>
    <property type="project" value="TreeGrafter"/>
</dbReference>
<reference evidence="8" key="1">
    <citation type="submission" date="2021-04" db="EMBL/GenBank/DDBJ databases">
        <authorList>
            <person name="Chebbi M.A.C M."/>
        </authorList>
    </citation>
    <scope>NUCLEOTIDE SEQUENCE</scope>
</reference>
<evidence type="ECO:0000256" key="3">
    <source>
        <dbReference type="ARBA" id="ARBA00022729"/>
    </source>
</evidence>
<organism evidence="8 9">
    <name type="scientific">Cotesia congregata</name>
    <name type="common">Parasitoid wasp</name>
    <name type="synonym">Apanteles congregatus</name>
    <dbReference type="NCBI Taxonomy" id="51543"/>
    <lineage>
        <taxon>Eukaryota</taxon>
        <taxon>Metazoa</taxon>
        <taxon>Ecdysozoa</taxon>
        <taxon>Arthropoda</taxon>
        <taxon>Hexapoda</taxon>
        <taxon>Insecta</taxon>
        <taxon>Pterygota</taxon>
        <taxon>Neoptera</taxon>
        <taxon>Endopterygota</taxon>
        <taxon>Hymenoptera</taxon>
        <taxon>Apocrita</taxon>
        <taxon>Ichneumonoidea</taxon>
        <taxon>Braconidae</taxon>
        <taxon>Microgastrinae</taxon>
        <taxon>Cotesia</taxon>
    </lineage>
</organism>
<dbReference type="Pfam" id="PF19444">
    <property type="entry name" value="MTP_lip_bd"/>
    <property type="match status" value="1"/>
</dbReference>
<gene>
    <name evidence="8" type="ORF">HICCMSTLAB_LOCUS6012</name>
</gene>
<evidence type="ECO:0000256" key="1">
    <source>
        <dbReference type="ARBA" id="ARBA00004240"/>
    </source>
</evidence>
<evidence type="ECO:0000256" key="5">
    <source>
        <dbReference type="PROSITE-ProRule" id="PRU00557"/>
    </source>
</evidence>
<keyword evidence="2" id="KW-0813">Transport</keyword>
<dbReference type="GO" id="GO:0008289">
    <property type="term" value="F:lipid binding"/>
    <property type="evidence" value="ECO:0007669"/>
    <property type="project" value="InterPro"/>
</dbReference>
<dbReference type="InterPro" id="IPR045811">
    <property type="entry name" value="MTP_lip-bd"/>
</dbReference>
<comment type="caution">
    <text evidence="8">The sequence shown here is derived from an EMBL/GenBank/DDBJ whole genome shotgun (WGS) entry which is preliminary data.</text>
</comment>
<feature type="signal peptide" evidence="6">
    <location>
        <begin position="1"/>
        <end position="24"/>
    </location>
</feature>
<evidence type="ECO:0000313" key="9">
    <source>
        <dbReference type="Proteomes" id="UP000786811"/>
    </source>
</evidence>
<dbReference type="InterPro" id="IPR001747">
    <property type="entry name" value="Vitellogenin_N"/>
</dbReference>
<dbReference type="InterPro" id="IPR015819">
    <property type="entry name" value="Lipid_transp_b-sht_shell"/>
</dbReference>
<dbReference type="EMBL" id="CAJNRD030001120">
    <property type="protein sequence ID" value="CAG5092276.1"/>
    <property type="molecule type" value="Genomic_DNA"/>
</dbReference>
<dbReference type="Gene3D" id="1.25.10.20">
    <property type="entry name" value="Vitellinogen, superhelical"/>
    <property type="match status" value="1"/>
</dbReference>
<dbReference type="InterPro" id="IPR039988">
    <property type="entry name" value="MTTP"/>
</dbReference>
<keyword evidence="9" id="KW-1185">Reference proteome</keyword>
<dbReference type="OrthoDB" id="5865932at2759"/>
<dbReference type="GO" id="GO:0005783">
    <property type="term" value="C:endoplasmic reticulum"/>
    <property type="evidence" value="ECO:0007669"/>
    <property type="project" value="UniProtKB-SubCell"/>
</dbReference>
<comment type="subcellular location">
    <subcellularLocation>
        <location evidence="1">Endoplasmic reticulum</location>
    </subcellularLocation>
</comment>
<dbReference type="PROSITE" id="PS51211">
    <property type="entry name" value="VITELLOGENIN"/>
    <property type="match status" value="1"/>
</dbReference>
<evidence type="ECO:0000259" key="7">
    <source>
        <dbReference type="PROSITE" id="PS51211"/>
    </source>
</evidence>
<dbReference type="Gene3D" id="2.30.230.10">
    <property type="entry name" value="Lipovitellin, beta-sheet shell regions, chain A"/>
    <property type="match status" value="1"/>
</dbReference>
<accession>A0A8J2HBJ6</accession>
<dbReference type="InterPro" id="IPR015816">
    <property type="entry name" value="Vitellinogen_b-sht_N"/>
</dbReference>
<protein>
    <submittedName>
        <fullName evidence="8">Similar to mttp: Microsomal triglyceride transfer protein large subunit (Danio rerio)</fullName>
    </submittedName>
</protein>